<dbReference type="InterPro" id="IPR011761">
    <property type="entry name" value="ATP-grasp"/>
</dbReference>
<feature type="region of interest" description="Disordered" evidence="4">
    <location>
        <begin position="511"/>
        <end position="704"/>
    </location>
</feature>
<dbReference type="GO" id="GO:0042709">
    <property type="term" value="C:succinate-CoA ligase complex"/>
    <property type="evidence" value="ECO:0007669"/>
    <property type="project" value="TreeGrafter"/>
</dbReference>
<dbReference type="GO" id="GO:0004775">
    <property type="term" value="F:succinate-CoA ligase (ADP-forming) activity"/>
    <property type="evidence" value="ECO:0007669"/>
    <property type="project" value="TreeGrafter"/>
</dbReference>
<dbReference type="UniPathway" id="UPA00223">
    <property type="reaction ID" value="UER00999"/>
</dbReference>
<dbReference type="InterPro" id="IPR013650">
    <property type="entry name" value="ATP-grasp_succ-CoA_synth-type"/>
</dbReference>
<feature type="compositionally biased region" description="Basic residues" evidence="4">
    <location>
        <begin position="558"/>
        <end position="589"/>
    </location>
</feature>
<evidence type="ECO:0000313" key="6">
    <source>
        <dbReference type="EMBL" id="CAB0035379.1"/>
    </source>
</evidence>
<feature type="compositionally biased region" description="Basic residues" evidence="4">
    <location>
        <begin position="177"/>
        <end position="194"/>
    </location>
</feature>
<keyword evidence="1" id="KW-0816">Tricarboxylic acid cycle</keyword>
<feature type="compositionally biased region" description="Basic residues" evidence="4">
    <location>
        <begin position="608"/>
        <end position="623"/>
    </location>
</feature>
<protein>
    <recommendedName>
        <fullName evidence="5">ATP-grasp domain-containing protein</fullName>
    </recommendedName>
</protein>
<feature type="domain" description="ATP-grasp" evidence="5">
    <location>
        <begin position="268"/>
        <end position="493"/>
    </location>
</feature>
<dbReference type="Pfam" id="PF08442">
    <property type="entry name" value="ATP-grasp_2"/>
    <property type="match status" value="1"/>
</dbReference>
<dbReference type="SUPFAM" id="SSF56059">
    <property type="entry name" value="Glutathione synthetase ATP-binding domain-like"/>
    <property type="match status" value="1"/>
</dbReference>
<feature type="compositionally biased region" description="Basic and acidic residues" evidence="4">
    <location>
        <begin position="687"/>
        <end position="703"/>
    </location>
</feature>
<keyword evidence="2 3" id="KW-0067">ATP-binding</keyword>
<dbReference type="AlphaFoldDB" id="A0A6H5IEL5"/>
<evidence type="ECO:0000256" key="2">
    <source>
        <dbReference type="ARBA" id="ARBA00022840"/>
    </source>
</evidence>
<proteinExistence type="predicted"/>
<dbReference type="Gene3D" id="3.30.470.20">
    <property type="entry name" value="ATP-grasp fold, B domain"/>
    <property type="match status" value="1"/>
</dbReference>
<evidence type="ECO:0000256" key="3">
    <source>
        <dbReference type="PROSITE-ProRule" id="PRU00409"/>
    </source>
</evidence>
<dbReference type="PANTHER" id="PTHR11815">
    <property type="entry name" value="SUCCINYL-COA SYNTHETASE BETA CHAIN"/>
    <property type="match status" value="1"/>
</dbReference>
<dbReference type="Gene3D" id="3.30.1490.20">
    <property type="entry name" value="ATP-grasp fold, A domain"/>
    <property type="match status" value="1"/>
</dbReference>
<dbReference type="GO" id="GO:0005524">
    <property type="term" value="F:ATP binding"/>
    <property type="evidence" value="ECO:0007669"/>
    <property type="project" value="UniProtKB-UniRule"/>
</dbReference>
<gene>
    <name evidence="6" type="ORF">TBRA_LOCUS7276</name>
</gene>
<dbReference type="GO" id="GO:0006104">
    <property type="term" value="P:succinyl-CoA metabolic process"/>
    <property type="evidence" value="ECO:0007669"/>
    <property type="project" value="TreeGrafter"/>
</dbReference>
<dbReference type="FunFam" id="3.30.1490.20:FF:000004">
    <property type="entry name" value="Succinate--CoA ligase [ADP-forming] subunit beta, mitochondrial"/>
    <property type="match status" value="1"/>
</dbReference>
<name>A0A6H5IEL5_9HYME</name>
<accession>A0A6H5IEL5</accession>
<sequence>MIVCGEAKTAEYFQEIMVQLLDTNMMVVHALLRSLWISIDISKSQNKFRMSKAIEACGKAKLLLCVNVFPQVSHENLYNFYSTLAHRTAAAAAHGTRTSYKRVEKISADSVLPSCSRGRRAAATAANILYTHKFINIIRVPCVSHACAAAAALLPRTAVSILYACEPNYSGPLRSRSASRTRRTRSRSRSRSRARQGSGVNSISLVNDDEVEDRSFSKAMYSLSDNFGVTGRTLNDRFSGSLLGIATRKGAQQRQPKRDLNIHENQAYTLLRSACIPTPEFGVAKTPEEAYEIAKELGSGDDLVLKAQVLAGGRGKGRFKDSSVSGVVMCETPEEAKDISSKMLGKMLVTKQTGESGRICNSVMVTTRSYSRKELYVSVMMERAYGGPVVIASSQGGVNIEDVAATNPEAISYTPVDPNCGLQREQADRIACKLGVADPEIVSDIIMKLYKLFVEKDALLLEINPLVQDICGKCEFLSLNRIPICRARDLPIFSCIMYRFRARLQVQLRRQRRVPAEGAARPARLEPVESGRGAGREALAQLHTHGRQHRLHGERGGPRHGHHGHHQAQGRRARQLPGHRRQPQCRGHSRGHEDHLLGREGSRGAGQHLRRHQSLRPRGRGRDRRLQEARLQSARGGSTAGHQCGQRQADAARGEAQNHTDRGRHGGSGRDERQSRRDLSSGSRPESQCRDHSQGHNDDDYQARRQPCRDSLPALYYCTYNFRSLARAARTQSRRLLLPFEHIIQRSRAPLRGSV</sequence>
<keyword evidence="3" id="KW-0547">Nucleotide-binding</keyword>
<dbReference type="PROSITE" id="PS50975">
    <property type="entry name" value="ATP_GRASP"/>
    <property type="match status" value="1"/>
</dbReference>
<dbReference type="GO" id="GO:0005739">
    <property type="term" value="C:mitochondrion"/>
    <property type="evidence" value="ECO:0007669"/>
    <property type="project" value="TreeGrafter"/>
</dbReference>
<feature type="compositionally biased region" description="Basic and acidic residues" evidence="4">
    <location>
        <begin position="650"/>
        <end position="679"/>
    </location>
</feature>
<evidence type="ECO:0000256" key="4">
    <source>
        <dbReference type="SAM" id="MobiDB-lite"/>
    </source>
</evidence>
<evidence type="ECO:0000313" key="7">
    <source>
        <dbReference type="Proteomes" id="UP000479190"/>
    </source>
</evidence>
<feature type="compositionally biased region" description="Basic and acidic residues" evidence="4">
    <location>
        <begin position="590"/>
        <end position="602"/>
    </location>
</feature>
<dbReference type="GO" id="GO:0006099">
    <property type="term" value="P:tricarboxylic acid cycle"/>
    <property type="evidence" value="ECO:0007669"/>
    <property type="project" value="UniProtKB-UniPathway"/>
</dbReference>
<feature type="region of interest" description="Disordered" evidence="4">
    <location>
        <begin position="172"/>
        <end position="204"/>
    </location>
</feature>
<evidence type="ECO:0000259" key="5">
    <source>
        <dbReference type="PROSITE" id="PS50975"/>
    </source>
</evidence>
<keyword evidence="7" id="KW-1185">Reference proteome</keyword>
<dbReference type="PANTHER" id="PTHR11815:SF1">
    <property type="entry name" value="SUCCINATE--COA LIGASE [ADP-FORMING] SUBUNIT BETA, MITOCHONDRIAL"/>
    <property type="match status" value="1"/>
</dbReference>
<dbReference type="EMBL" id="CADCXV010000783">
    <property type="protein sequence ID" value="CAB0035379.1"/>
    <property type="molecule type" value="Genomic_DNA"/>
</dbReference>
<evidence type="ECO:0000256" key="1">
    <source>
        <dbReference type="ARBA" id="ARBA00022532"/>
    </source>
</evidence>
<dbReference type="Proteomes" id="UP000479190">
    <property type="component" value="Unassembled WGS sequence"/>
</dbReference>
<dbReference type="OrthoDB" id="1552at2759"/>
<reference evidence="6 7" key="1">
    <citation type="submission" date="2020-02" db="EMBL/GenBank/DDBJ databases">
        <authorList>
            <person name="Ferguson B K."/>
        </authorList>
    </citation>
    <scope>NUCLEOTIDE SEQUENCE [LARGE SCALE GENOMIC DNA]</scope>
</reference>
<organism evidence="6 7">
    <name type="scientific">Trichogramma brassicae</name>
    <dbReference type="NCBI Taxonomy" id="86971"/>
    <lineage>
        <taxon>Eukaryota</taxon>
        <taxon>Metazoa</taxon>
        <taxon>Ecdysozoa</taxon>
        <taxon>Arthropoda</taxon>
        <taxon>Hexapoda</taxon>
        <taxon>Insecta</taxon>
        <taxon>Pterygota</taxon>
        <taxon>Neoptera</taxon>
        <taxon>Endopterygota</taxon>
        <taxon>Hymenoptera</taxon>
        <taxon>Apocrita</taxon>
        <taxon>Proctotrupomorpha</taxon>
        <taxon>Chalcidoidea</taxon>
        <taxon>Trichogrammatidae</taxon>
        <taxon>Trichogramma</taxon>
    </lineage>
</organism>
<dbReference type="InterPro" id="IPR013815">
    <property type="entry name" value="ATP_grasp_subdomain_1"/>
</dbReference>
<dbReference type="GO" id="GO:0046872">
    <property type="term" value="F:metal ion binding"/>
    <property type="evidence" value="ECO:0007669"/>
    <property type="project" value="InterPro"/>
</dbReference>